<evidence type="ECO:0000256" key="8">
    <source>
        <dbReference type="PIRSR" id="PIRSR602403-1"/>
    </source>
</evidence>
<keyword evidence="7" id="KW-0503">Monooxygenase</keyword>
<feature type="binding site" description="axial binding residue" evidence="8">
    <location>
        <position position="463"/>
    </location>
    <ligand>
        <name>heme</name>
        <dbReference type="ChEBI" id="CHEBI:30413"/>
    </ligand>
    <ligandPart>
        <name>Fe</name>
        <dbReference type="ChEBI" id="CHEBI:18248"/>
    </ligandPart>
</feature>
<dbReference type="PANTHER" id="PTHR46206">
    <property type="entry name" value="CYTOCHROME P450"/>
    <property type="match status" value="1"/>
</dbReference>
<evidence type="ECO:0000256" key="2">
    <source>
        <dbReference type="ARBA" id="ARBA00010617"/>
    </source>
</evidence>
<evidence type="ECO:0000256" key="1">
    <source>
        <dbReference type="ARBA" id="ARBA00001971"/>
    </source>
</evidence>
<dbReference type="PANTHER" id="PTHR46206:SF2">
    <property type="entry name" value="CYTOCHROME P450 MONOOXYGENASE AUSG-RELATED"/>
    <property type="match status" value="1"/>
</dbReference>
<proteinExistence type="inferred from homology"/>
<keyword evidence="4 8" id="KW-0479">Metal-binding</keyword>
<protein>
    <recommendedName>
        <fullName evidence="11">Cytochrome P450</fullName>
    </recommendedName>
</protein>
<keyword evidence="10" id="KW-1185">Reference proteome</keyword>
<keyword evidence="5" id="KW-0560">Oxidoreductase</keyword>
<dbReference type="InterPro" id="IPR001128">
    <property type="entry name" value="Cyt_P450"/>
</dbReference>
<dbReference type="GO" id="GO:0016705">
    <property type="term" value="F:oxidoreductase activity, acting on paired donors, with incorporation or reduction of molecular oxygen"/>
    <property type="evidence" value="ECO:0007669"/>
    <property type="project" value="InterPro"/>
</dbReference>
<gene>
    <name evidence="9" type="ORF">TCE0_044r17330</name>
</gene>
<dbReference type="GO" id="GO:0005506">
    <property type="term" value="F:iron ion binding"/>
    <property type="evidence" value="ECO:0007669"/>
    <property type="project" value="InterPro"/>
</dbReference>
<keyword evidence="6 8" id="KW-0408">Iron</keyword>
<keyword evidence="3 8" id="KW-0349">Heme</keyword>
<dbReference type="AlphaFoldDB" id="A0A478ECA9"/>
<dbReference type="PRINTS" id="PR00385">
    <property type="entry name" value="P450"/>
</dbReference>
<accession>A0A478ECA9</accession>
<evidence type="ECO:0000256" key="7">
    <source>
        <dbReference type="ARBA" id="ARBA00023033"/>
    </source>
</evidence>
<evidence type="ECO:0008006" key="11">
    <source>
        <dbReference type="Google" id="ProtNLM"/>
    </source>
</evidence>
<name>A0A478ECA9_TALPI</name>
<dbReference type="InterPro" id="IPR036396">
    <property type="entry name" value="Cyt_P450_sf"/>
</dbReference>
<comment type="cofactor">
    <cofactor evidence="1 8">
        <name>heme</name>
        <dbReference type="ChEBI" id="CHEBI:30413"/>
    </cofactor>
</comment>
<dbReference type="CDD" id="cd11041">
    <property type="entry name" value="CYP503A1-like"/>
    <property type="match status" value="1"/>
</dbReference>
<sequence>MNSQSIPVDVSWIETVGVYNATHIPLPYLAAVLLAVLVLSTYRHSQKKDVMLNPNSPWELTSRRAKKKFISGAYQMIDSWFKKNPRKSAQVMADVGEMKVLPPHMADEIRNEDRLSFARWIFVAFHGNIPGFEGFREGSRDSGIVKSAILRDLTKHLNKVTEPLAAETAFATSLLLSENKEWHSIDFKDTMLQLIARVSSRVFLGDLLCRDEEWLRITRDYTTSSFIAAEELRLWPAPLRPVVHWFLPKCGELRALVQKAREVVLPVLEERRRQKMNLSQTASEQSKVFDDAIEWFETAANGRPYDPVCAQLMLSTAAIHTTTDLTCQTMTQIVLHPEIIAPLRKEIVDVLQEHGWKKTALFEMKLLDSVIKESQRTKPSSIVVMRRLALDHVKLSDGTVIPKNSQVCVTSRRMWDGEIHENPDKFDPYRFYNMRQEAENHTKAQLVVTTPDHLAFGHGKQACPGRFFAANEIKIVLIYLLLRYDWKIAEGRAPQIQRSGMFTLTDPQLKMMVRRRQEEMAV</sequence>
<evidence type="ECO:0000256" key="3">
    <source>
        <dbReference type="ARBA" id="ARBA00022617"/>
    </source>
</evidence>
<dbReference type="GO" id="GO:0020037">
    <property type="term" value="F:heme binding"/>
    <property type="evidence" value="ECO:0007669"/>
    <property type="project" value="InterPro"/>
</dbReference>
<dbReference type="EMBL" id="DF933840">
    <property type="protein sequence ID" value="GAM42926.1"/>
    <property type="molecule type" value="Genomic_DNA"/>
</dbReference>
<reference evidence="10" key="1">
    <citation type="journal article" date="2015" name="Genome Announc.">
        <title>Draft genome sequence of Talaromyces cellulolyticus strain Y-94, a source of lignocellulosic biomass-degrading enzymes.</title>
        <authorList>
            <person name="Fujii T."/>
            <person name="Koike H."/>
            <person name="Sawayama S."/>
            <person name="Yano S."/>
            <person name="Inoue H."/>
        </authorList>
    </citation>
    <scope>NUCLEOTIDE SEQUENCE [LARGE SCALE GENOMIC DNA]</scope>
    <source>
        <strain evidence="10">Y-94</strain>
    </source>
</reference>
<evidence type="ECO:0000256" key="4">
    <source>
        <dbReference type="ARBA" id="ARBA00022723"/>
    </source>
</evidence>
<evidence type="ECO:0000256" key="5">
    <source>
        <dbReference type="ARBA" id="ARBA00023002"/>
    </source>
</evidence>
<evidence type="ECO:0000256" key="6">
    <source>
        <dbReference type="ARBA" id="ARBA00023004"/>
    </source>
</evidence>
<dbReference type="Proteomes" id="UP000053095">
    <property type="component" value="Unassembled WGS sequence"/>
</dbReference>
<dbReference type="InterPro" id="IPR002403">
    <property type="entry name" value="Cyt_P450_E_grp-IV"/>
</dbReference>
<dbReference type="GO" id="GO:0004497">
    <property type="term" value="F:monooxygenase activity"/>
    <property type="evidence" value="ECO:0007669"/>
    <property type="project" value="UniProtKB-KW"/>
</dbReference>
<evidence type="ECO:0000313" key="9">
    <source>
        <dbReference type="EMBL" id="GAM42926.1"/>
    </source>
</evidence>
<organism evidence="9 10">
    <name type="scientific">Talaromyces pinophilus</name>
    <name type="common">Penicillium pinophilum</name>
    <dbReference type="NCBI Taxonomy" id="128442"/>
    <lineage>
        <taxon>Eukaryota</taxon>
        <taxon>Fungi</taxon>
        <taxon>Dikarya</taxon>
        <taxon>Ascomycota</taxon>
        <taxon>Pezizomycotina</taxon>
        <taxon>Eurotiomycetes</taxon>
        <taxon>Eurotiomycetidae</taxon>
        <taxon>Eurotiales</taxon>
        <taxon>Trichocomaceae</taxon>
        <taxon>Talaromyces</taxon>
        <taxon>Talaromyces sect. Talaromyces</taxon>
    </lineage>
</organism>
<dbReference type="PRINTS" id="PR00465">
    <property type="entry name" value="EP450IV"/>
</dbReference>
<dbReference type="Gene3D" id="1.10.630.10">
    <property type="entry name" value="Cytochrome P450"/>
    <property type="match status" value="1"/>
</dbReference>
<evidence type="ECO:0000313" key="10">
    <source>
        <dbReference type="Proteomes" id="UP000053095"/>
    </source>
</evidence>
<dbReference type="SUPFAM" id="SSF48264">
    <property type="entry name" value="Cytochrome P450"/>
    <property type="match status" value="1"/>
</dbReference>
<dbReference type="Pfam" id="PF00067">
    <property type="entry name" value="p450"/>
    <property type="match status" value="1"/>
</dbReference>
<comment type="similarity">
    <text evidence="2">Belongs to the cytochrome P450 family.</text>
</comment>